<gene>
    <name evidence="2" type="ORF">CPX_001719</name>
</gene>
<dbReference type="PATRIC" id="fig|479893.3.peg.535"/>
<dbReference type="AlphaFoldDB" id="A0A0M1MZS2"/>
<keyword evidence="1" id="KW-0812">Transmembrane</keyword>
<name>A0A0M1MZS2_9MOLU</name>
<proteinExistence type="predicted"/>
<comment type="caution">
    <text evidence="2">The sequence shown here is derived from an EMBL/GenBank/DDBJ whole genome shotgun (WGS) entry which is preliminary data.</text>
</comment>
<keyword evidence="1" id="KW-1133">Transmembrane helix</keyword>
<feature type="transmembrane region" description="Helical" evidence="1">
    <location>
        <begin position="20"/>
        <end position="41"/>
    </location>
</feature>
<dbReference type="Proteomes" id="UP000037386">
    <property type="component" value="Unassembled WGS sequence"/>
</dbReference>
<evidence type="ECO:0000313" key="2">
    <source>
        <dbReference type="EMBL" id="KOR75305.1"/>
    </source>
</evidence>
<evidence type="ECO:0000256" key="1">
    <source>
        <dbReference type="SAM" id="Phobius"/>
    </source>
</evidence>
<accession>A0A0M1MZS2</accession>
<protein>
    <submittedName>
        <fullName evidence="2">Uncharacterized protein</fullName>
    </submittedName>
</protein>
<reference evidence="3" key="1">
    <citation type="submission" date="2015-05" db="EMBL/GenBank/DDBJ databases">
        <title>Draft genome sequence of 'Candidatus Phytoplasma Pruni' strain CX, a plant pathogenic bacterium.</title>
        <authorList>
            <person name="Lee I.-M."/>
            <person name="Bottner-Parker K.D."/>
            <person name="Shao J."/>
            <person name="Gundersen-Rindal D.E."/>
            <person name="Zhao Y."/>
            <person name="Davis R.E."/>
        </authorList>
    </citation>
    <scope>NUCLEOTIDE SEQUENCE [LARGE SCALE GENOMIC DNA]</scope>
    <source>
        <strain evidence="3">CX</strain>
    </source>
</reference>
<dbReference type="STRING" id="479893.CPX_001719"/>
<keyword evidence="1" id="KW-0472">Membrane</keyword>
<feature type="transmembrane region" description="Helical" evidence="1">
    <location>
        <begin position="83"/>
        <end position="103"/>
    </location>
</feature>
<organism evidence="2 3">
    <name type="scientific">Candidatus Phytoplasma pruni</name>
    <dbReference type="NCBI Taxonomy" id="479893"/>
    <lineage>
        <taxon>Bacteria</taxon>
        <taxon>Bacillati</taxon>
        <taxon>Mycoplasmatota</taxon>
        <taxon>Mollicutes</taxon>
        <taxon>Acholeplasmatales</taxon>
        <taxon>Acholeplasmataceae</taxon>
        <taxon>Candidatus Phytoplasma</taxon>
        <taxon>16SrIII (X-disease group)</taxon>
    </lineage>
</organism>
<evidence type="ECO:0000313" key="3">
    <source>
        <dbReference type="Proteomes" id="UP000037386"/>
    </source>
</evidence>
<dbReference type="EMBL" id="LHCF01000017">
    <property type="protein sequence ID" value="KOR75305.1"/>
    <property type="molecule type" value="Genomic_DNA"/>
</dbReference>
<sequence length="129" mass="14922">MISVGLSVKPLIHNEYLAKMLELTNIIAYIFIVHFLIQIYVHYTKKEQKKSNFAFFSYLILFGLSSYLLGAKFDLQNTILKSLSVTLAVIFFVYLFLFVKGVYKVIKETKQLKKKEQSKNDSQPNGKTV</sequence>
<feature type="transmembrane region" description="Helical" evidence="1">
    <location>
        <begin position="53"/>
        <end position="71"/>
    </location>
</feature>